<accession>A0A318ENF6</accession>
<sequence>MENNEIILNEIQSYCRGKHGAYEARPFGEFPICFKVMGKIFAQLNPQKEFYKITLKCEPEQAQLYRQLYPKAVVRGYHCPPVQQPYWNTIDLDVFDDKQMLWQMIDEAYDALVKKFTKKVKAQLIQLSEMVYCDTDGENADFALLCKNLDQTLDEIVGVKFQRSQYEQYNQRDSIHDVIVVYQDNVPVGCGSFKMYDEEHAELKRIFVEPSCQGVGLGSEIVRRLEAKAKIKGYQWCILETGELLQAASHVYQKLGYKVIPNYGQYVDMPESICMQRRI</sequence>
<dbReference type="RefSeq" id="WP_242993452.1">
    <property type="nucleotide sequence ID" value="NZ_NOKA02000086.1"/>
</dbReference>
<evidence type="ECO:0000256" key="1">
    <source>
        <dbReference type="ARBA" id="ARBA00022679"/>
    </source>
</evidence>
<dbReference type="SUPFAM" id="SSF55729">
    <property type="entry name" value="Acyl-CoA N-acyltransferases (Nat)"/>
    <property type="match status" value="1"/>
</dbReference>
<dbReference type="EMBL" id="QICS01000003">
    <property type="protein sequence ID" value="PXV91615.1"/>
    <property type="molecule type" value="Genomic_DNA"/>
</dbReference>
<dbReference type="InterPro" id="IPR058532">
    <property type="entry name" value="YjbR/MT2646/Rv2570-like"/>
</dbReference>
<proteinExistence type="predicted"/>
<gene>
    <name evidence="4" type="ORF">C8E03_103173</name>
</gene>
<evidence type="ECO:0000313" key="4">
    <source>
        <dbReference type="EMBL" id="PXV91615.1"/>
    </source>
</evidence>
<reference evidence="4 5" key="1">
    <citation type="submission" date="2018-05" db="EMBL/GenBank/DDBJ databases">
        <title>Genomic Encyclopedia of Type Strains, Phase IV (KMG-IV): sequencing the most valuable type-strain genomes for metagenomic binning, comparative biology and taxonomic classification.</title>
        <authorList>
            <person name="Goeker M."/>
        </authorList>
    </citation>
    <scope>NUCLEOTIDE SEQUENCE [LARGE SCALE GENOMIC DNA]</scope>
    <source>
        <strain evidence="4 5">DSM 28816</strain>
    </source>
</reference>
<dbReference type="Gene3D" id="3.40.630.30">
    <property type="match status" value="1"/>
</dbReference>
<evidence type="ECO:0000256" key="2">
    <source>
        <dbReference type="ARBA" id="ARBA00023315"/>
    </source>
</evidence>
<dbReference type="PANTHER" id="PTHR43877:SF2">
    <property type="entry name" value="AMINOALKYLPHOSPHONATE N-ACETYLTRANSFERASE-RELATED"/>
    <property type="match status" value="1"/>
</dbReference>
<dbReference type="GO" id="GO:0016747">
    <property type="term" value="F:acyltransferase activity, transferring groups other than amino-acyl groups"/>
    <property type="evidence" value="ECO:0007669"/>
    <property type="project" value="InterPro"/>
</dbReference>
<dbReference type="InterPro" id="IPR016181">
    <property type="entry name" value="Acyl_CoA_acyltransferase"/>
</dbReference>
<evidence type="ECO:0000313" key="5">
    <source>
        <dbReference type="Proteomes" id="UP000247523"/>
    </source>
</evidence>
<keyword evidence="2" id="KW-0012">Acyltransferase</keyword>
<dbReference type="InterPro" id="IPR038056">
    <property type="entry name" value="YjbR-like_sf"/>
</dbReference>
<dbReference type="PANTHER" id="PTHR43877">
    <property type="entry name" value="AMINOALKYLPHOSPHONATE N-ACETYLTRANSFERASE-RELATED-RELATED"/>
    <property type="match status" value="1"/>
</dbReference>
<dbReference type="InterPro" id="IPR050832">
    <property type="entry name" value="Bact_Acetyltransf"/>
</dbReference>
<feature type="domain" description="N-acetyltransferase" evidence="3">
    <location>
        <begin position="129"/>
        <end position="279"/>
    </location>
</feature>
<dbReference type="SUPFAM" id="SSF142906">
    <property type="entry name" value="YjbR-like"/>
    <property type="match status" value="1"/>
</dbReference>
<organism evidence="4 5">
    <name type="scientific">Lachnotalea glycerini</name>
    <dbReference type="NCBI Taxonomy" id="1763509"/>
    <lineage>
        <taxon>Bacteria</taxon>
        <taxon>Bacillati</taxon>
        <taxon>Bacillota</taxon>
        <taxon>Clostridia</taxon>
        <taxon>Lachnospirales</taxon>
        <taxon>Lachnospiraceae</taxon>
        <taxon>Lachnotalea</taxon>
    </lineage>
</organism>
<keyword evidence="1" id="KW-0808">Transferase</keyword>
<dbReference type="AlphaFoldDB" id="A0A318ENF6"/>
<dbReference type="InterPro" id="IPR000182">
    <property type="entry name" value="GNAT_dom"/>
</dbReference>
<comment type="caution">
    <text evidence="4">The sequence shown here is derived from an EMBL/GenBank/DDBJ whole genome shotgun (WGS) entry which is preliminary data.</text>
</comment>
<keyword evidence="4" id="KW-0238">DNA-binding</keyword>
<dbReference type="PROSITE" id="PS51186">
    <property type="entry name" value="GNAT"/>
    <property type="match status" value="1"/>
</dbReference>
<dbReference type="Pfam" id="PF00583">
    <property type="entry name" value="Acetyltransf_1"/>
    <property type="match status" value="1"/>
</dbReference>
<dbReference type="Gene3D" id="3.90.1150.30">
    <property type="match status" value="1"/>
</dbReference>
<dbReference type="GO" id="GO:0003677">
    <property type="term" value="F:DNA binding"/>
    <property type="evidence" value="ECO:0007669"/>
    <property type="project" value="UniProtKB-KW"/>
</dbReference>
<dbReference type="CDD" id="cd04301">
    <property type="entry name" value="NAT_SF"/>
    <property type="match status" value="1"/>
</dbReference>
<name>A0A318ENF6_9FIRM</name>
<protein>
    <submittedName>
        <fullName evidence="4">Putative DNA-binding protein (MmcQ/YjbR family)</fullName>
    </submittedName>
</protein>
<dbReference type="Proteomes" id="UP000247523">
    <property type="component" value="Unassembled WGS sequence"/>
</dbReference>
<evidence type="ECO:0000259" key="3">
    <source>
        <dbReference type="PROSITE" id="PS51186"/>
    </source>
</evidence>
<dbReference type="Pfam" id="PF04237">
    <property type="entry name" value="YjbR"/>
    <property type="match status" value="1"/>
</dbReference>